<proteinExistence type="predicted"/>
<dbReference type="CDD" id="cd00082">
    <property type="entry name" value="HisKA"/>
    <property type="match status" value="1"/>
</dbReference>
<evidence type="ECO:0000256" key="5">
    <source>
        <dbReference type="ARBA" id="ARBA00023012"/>
    </source>
</evidence>
<evidence type="ECO:0000256" key="4">
    <source>
        <dbReference type="ARBA" id="ARBA00022777"/>
    </source>
</evidence>
<feature type="domain" description="Histidine kinase" evidence="7">
    <location>
        <begin position="217"/>
        <end position="464"/>
    </location>
</feature>
<evidence type="ECO:0000313" key="9">
    <source>
        <dbReference type="Proteomes" id="UP000570851"/>
    </source>
</evidence>
<dbReference type="Gene3D" id="3.30.565.10">
    <property type="entry name" value="Histidine kinase-like ATPase, C-terminal domain"/>
    <property type="match status" value="1"/>
</dbReference>
<dbReference type="PANTHER" id="PTHR43065">
    <property type="entry name" value="SENSOR HISTIDINE KINASE"/>
    <property type="match status" value="1"/>
</dbReference>
<reference evidence="8 9" key="1">
    <citation type="submission" date="2019-11" db="EMBL/GenBank/DDBJ databases">
        <title>Comparison of genomes from free-living endosymbiotic cyanobacteria isolated from Azolla.</title>
        <authorList>
            <person name="Thiel T."/>
            <person name="Pratte B."/>
        </authorList>
    </citation>
    <scope>NUCLEOTIDE SEQUENCE [LARGE SCALE GENOMIC DNA]</scope>
    <source>
        <strain evidence="8 9">N2B</strain>
    </source>
</reference>
<feature type="transmembrane region" description="Helical" evidence="6">
    <location>
        <begin position="99"/>
        <end position="122"/>
    </location>
</feature>
<evidence type="ECO:0000256" key="1">
    <source>
        <dbReference type="ARBA" id="ARBA00000085"/>
    </source>
</evidence>
<name>A0ABR6S5I7_ANAVA</name>
<dbReference type="EMBL" id="JACKZP010000017">
    <property type="protein sequence ID" value="MBC1301627.1"/>
    <property type="molecule type" value="Genomic_DNA"/>
</dbReference>
<keyword evidence="9" id="KW-1185">Reference proteome</keyword>
<keyword evidence="6" id="KW-0472">Membrane</keyword>
<dbReference type="Pfam" id="PF25487">
    <property type="entry name" value="ETR1_N"/>
    <property type="match status" value="1"/>
</dbReference>
<protein>
    <recommendedName>
        <fullName evidence="2">histidine kinase</fullName>
        <ecNumber evidence="2">2.7.13.3</ecNumber>
    </recommendedName>
</protein>
<dbReference type="GeneID" id="58724628"/>
<dbReference type="RefSeq" id="WP_011318748.1">
    <property type="nucleotide sequence ID" value="NZ_JACKZP010000017.1"/>
</dbReference>
<dbReference type="PANTHER" id="PTHR43065:SF50">
    <property type="entry name" value="HISTIDINE KINASE"/>
    <property type="match status" value="1"/>
</dbReference>
<comment type="caution">
    <text evidence="8">The sequence shown here is derived from an EMBL/GenBank/DDBJ whole genome shotgun (WGS) entry which is preliminary data.</text>
</comment>
<keyword evidence="6" id="KW-0812">Transmembrane</keyword>
<keyword evidence="4" id="KW-0808">Transferase</keyword>
<dbReference type="InterPro" id="IPR058544">
    <property type="entry name" value="ETR1_N"/>
</dbReference>
<accession>A0ABR6S5I7</accession>
<dbReference type="PRINTS" id="PR00344">
    <property type="entry name" value="BCTRLSENSOR"/>
</dbReference>
<evidence type="ECO:0000256" key="3">
    <source>
        <dbReference type="ARBA" id="ARBA00022553"/>
    </source>
</evidence>
<keyword evidence="5" id="KW-0902">Two-component regulatory system</keyword>
<evidence type="ECO:0000313" key="8">
    <source>
        <dbReference type="EMBL" id="MBC1301627.1"/>
    </source>
</evidence>
<dbReference type="Proteomes" id="UP000570851">
    <property type="component" value="Unassembled WGS sequence"/>
</dbReference>
<dbReference type="InterPro" id="IPR036097">
    <property type="entry name" value="HisK_dim/P_sf"/>
</dbReference>
<keyword evidence="3" id="KW-0597">Phosphoprotein</keyword>
<evidence type="ECO:0000259" key="7">
    <source>
        <dbReference type="PROSITE" id="PS50109"/>
    </source>
</evidence>
<keyword evidence="6" id="KW-1133">Transmembrane helix</keyword>
<evidence type="ECO:0000256" key="2">
    <source>
        <dbReference type="ARBA" id="ARBA00012438"/>
    </source>
</evidence>
<keyword evidence="4" id="KW-0418">Kinase</keyword>
<dbReference type="EC" id="2.7.13.3" evidence="2"/>
<dbReference type="InterPro" id="IPR036890">
    <property type="entry name" value="HATPase_C_sf"/>
</dbReference>
<gene>
    <name evidence="8" type="ORF">GNE12_06820</name>
</gene>
<dbReference type="SUPFAM" id="SSF47384">
    <property type="entry name" value="Homodimeric domain of signal transducing histidine kinase"/>
    <property type="match status" value="1"/>
</dbReference>
<dbReference type="SMART" id="SM00387">
    <property type="entry name" value="HATPase_c"/>
    <property type="match status" value="1"/>
</dbReference>
<dbReference type="InterPro" id="IPR004358">
    <property type="entry name" value="Sig_transdc_His_kin-like_C"/>
</dbReference>
<comment type="catalytic activity">
    <reaction evidence="1">
        <text>ATP + protein L-histidine = ADP + protein N-phospho-L-histidine.</text>
        <dbReference type="EC" id="2.7.13.3"/>
    </reaction>
</comment>
<organism evidence="8 9">
    <name type="scientific">Trichormus variabilis N2B</name>
    <dbReference type="NCBI Taxonomy" id="2681315"/>
    <lineage>
        <taxon>Bacteria</taxon>
        <taxon>Bacillati</taxon>
        <taxon>Cyanobacteriota</taxon>
        <taxon>Cyanophyceae</taxon>
        <taxon>Nostocales</taxon>
        <taxon>Nostocaceae</taxon>
        <taxon>Trichormus</taxon>
    </lineage>
</organism>
<feature type="transmembrane region" description="Helical" evidence="6">
    <location>
        <begin position="65"/>
        <end position="87"/>
    </location>
</feature>
<dbReference type="SUPFAM" id="SSF55874">
    <property type="entry name" value="ATPase domain of HSP90 chaperone/DNA topoisomerase II/histidine kinase"/>
    <property type="match status" value="1"/>
</dbReference>
<dbReference type="PROSITE" id="PS50109">
    <property type="entry name" value="HIS_KIN"/>
    <property type="match status" value="1"/>
</dbReference>
<dbReference type="InterPro" id="IPR003661">
    <property type="entry name" value="HisK_dim/P_dom"/>
</dbReference>
<dbReference type="Pfam" id="PF02518">
    <property type="entry name" value="HATPase_c"/>
    <property type="match status" value="1"/>
</dbReference>
<sequence length="468" mass="52886">MLQLIHNVFADNLFIPHGHCYLWQPGLVWLHTLSDFLIAVAYYSIPITLVYFVRKRQDLPFKWIFLLFGAFIVSCATSHVMEIWTLWHPTYWLSGFMKAITAFISIYTAIVLIPIVPQLLALPSPAQLEAANNRLKTEIIERKTAEAALLQIKADLENRVEERTNQLHQSMLASLATAAKAKDQAEKLQVALNDLANAQVQLIQTEKMSSLGQLVGGIAHEINNPVNFIYGNIHFIYEYTKALWQLIILYQQYYPKPAWEIAAYIQEIDLDFVQNDFEKILASIKNGADRIREIVLSLRNFSRLDEAEIKQVDIHEGIDNTILLLKNRLKGQGKHPDIDVVREYNNLPLVECYPGQLNQVFMNILTNAIEAAKESANKPLIQIQTKALDSSQVMIQISDNGCGMTEEVRNKIFDPFFTTKPIGSGTGLGMSISYQIINKHGGTLKCVSAPNEGTEFIICIPTRLKSST</sequence>
<dbReference type="SMART" id="SM00388">
    <property type="entry name" value="HisKA"/>
    <property type="match status" value="1"/>
</dbReference>
<feature type="transmembrane region" description="Helical" evidence="6">
    <location>
        <begin position="36"/>
        <end position="53"/>
    </location>
</feature>
<dbReference type="InterPro" id="IPR005467">
    <property type="entry name" value="His_kinase_dom"/>
</dbReference>
<dbReference type="Gene3D" id="1.10.287.130">
    <property type="match status" value="1"/>
</dbReference>
<evidence type="ECO:0000256" key="6">
    <source>
        <dbReference type="SAM" id="Phobius"/>
    </source>
</evidence>
<dbReference type="InterPro" id="IPR003594">
    <property type="entry name" value="HATPase_dom"/>
</dbReference>